<dbReference type="PANTHER" id="PTHR33781">
    <property type="entry name" value="PROTEIN PHYTOCHROME KINASE SUBSTRATE 1-RELATED"/>
    <property type="match status" value="1"/>
</dbReference>
<feature type="region of interest" description="Disordered" evidence="1">
    <location>
        <begin position="473"/>
        <end position="499"/>
    </location>
</feature>
<accession>A0A4Y7KY98</accession>
<feature type="compositionally biased region" description="Basic and acidic residues" evidence="1">
    <location>
        <begin position="101"/>
        <end position="115"/>
    </location>
</feature>
<gene>
    <name evidence="2" type="ORF">C5167_002516</name>
</gene>
<dbReference type="EMBL" id="CM010723">
    <property type="protein sequence ID" value="RZC78303.1"/>
    <property type="molecule type" value="Genomic_DNA"/>
</dbReference>
<dbReference type="InterPro" id="IPR039615">
    <property type="entry name" value="PKS"/>
</dbReference>
<dbReference type="OrthoDB" id="1916150at2759"/>
<reference evidence="2 3" key="1">
    <citation type="journal article" date="2018" name="Science">
        <title>The opium poppy genome and morphinan production.</title>
        <authorList>
            <person name="Guo L."/>
            <person name="Winzer T."/>
            <person name="Yang X."/>
            <person name="Li Y."/>
            <person name="Ning Z."/>
            <person name="He Z."/>
            <person name="Teodor R."/>
            <person name="Lu Y."/>
            <person name="Bowser T.A."/>
            <person name="Graham I.A."/>
            <person name="Ye K."/>
        </authorList>
    </citation>
    <scope>NUCLEOTIDE SEQUENCE [LARGE SCALE GENOMIC DNA]</scope>
    <source>
        <strain evidence="3">cv. HN1</strain>
        <tissue evidence="2">Leaves</tissue>
    </source>
</reference>
<evidence type="ECO:0000256" key="1">
    <source>
        <dbReference type="SAM" id="MobiDB-lite"/>
    </source>
</evidence>
<evidence type="ECO:0008006" key="4">
    <source>
        <dbReference type="Google" id="ProtNLM"/>
    </source>
</evidence>
<evidence type="ECO:0000313" key="2">
    <source>
        <dbReference type="EMBL" id="RZC78303.1"/>
    </source>
</evidence>
<dbReference type="Gramene" id="RZC78303">
    <property type="protein sequence ID" value="RZC78303"/>
    <property type="gene ID" value="C5167_002516"/>
</dbReference>
<dbReference type="STRING" id="3469.A0A4Y7KY98"/>
<keyword evidence="3" id="KW-1185">Reference proteome</keyword>
<dbReference type="Proteomes" id="UP000316621">
    <property type="component" value="Chromosome 9"/>
</dbReference>
<proteinExistence type="predicted"/>
<dbReference type="AlphaFoldDB" id="A0A4Y7KY98"/>
<dbReference type="OMA" id="SCKGYKS"/>
<organism evidence="2 3">
    <name type="scientific">Papaver somniferum</name>
    <name type="common">Opium poppy</name>
    <dbReference type="NCBI Taxonomy" id="3469"/>
    <lineage>
        <taxon>Eukaryota</taxon>
        <taxon>Viridiplantae</taxon>
        <taxon>Streptophyta</taxon>
        <taxon>Embryophyta</taxon>
        <taxon>Tracheophyta</taxon>
        <taxon>Spermatophyta</taxon>
        <taxon>Magnoliopsida</taxon>
        <taxon>Ranunculales</taxon>
        <taxon>Papaveraceae</taxon>
        <taxon>Papaveroideae</taxon>
        <taxon>Papaver</taxon>
    </lineage>
</organism>
<dbReference type="PANTHER" id="PTHR33781:SF4">
    <property type="entry name" value="PROTEIN PHYTOCHROME KINASE SUBSTRATE 1"/>
    <property type="match status" value="1"/>
</dbReference>
<feature type="region of interest" description="Disordered" evidence="1">
    <location>
        <begin position="101"/>
        <end position="138"/>
    </location>
</feature>
<dbReference type="GO" id="GO:0009638">
    <property type="term" value="P:phototropism"/>
    <property type="evidence" value="ECO:0007669"/>
    <property type="project" value="InterPro"/>
</dbReference>
<sequence length="499" mass="55657">MATVTIPPACKATLSFQNSNPELRDPSFSSYLSNAAEEPFVLKLSEASSKPDTKSISIPREPIYQVNAGRKKSEDGEIGIFGAEKYFDGVMDVDKTRTKENGARKNHNMKGEKMNLRRGPKSKYGTPSTCSELSSNSQKALLRTPSRLDRSNSKNIFAALGCNCYCSDKKSVDVDESIGDYNNNDPPSFFENKRSNSTKANSKALRKLPMKVEQQPIGFAQRIQTSPEWFKEELPSQKFDKLGLQFNKQEFLPLPNLNAGVLENVVNFGSKDVKEEHKEENKPRKSLDVFRAPIFSKEELALNLQSKLTLLNWDDSCPKAERIPAVLTRIEMDDDTASDTSSDLFEIKNLSGNLNNPFFQSSQESEDESTCMSPTTCYEPSEASIEWSVVTASAANLSVVSYSGEQMPVTETKTPNASTKNVIRKEVPKRSLIGCKSSKAVKVVTDAHRIPNRLNSEKQMQHTTRFQAESVKVKESDSVSQQHSTLPRSARVSHSMYMN</sequence>
<protein>
    <recommendedName>
        <fullName evidence="4">Phytochrome kinase substrate 1</fullName>
    </recommendedName>
</protein>
<name>A0A4Y7KY98_PAPSO</name>
<evidence type="ECO:0000313" key="3">
    <source>
        <dbReference type="Proteomes" id="UP000316621"/>
    </source>
</evidence>
<feature type="compositionally biased region" description="Polar residues" evidence="1">
    <location>
        <begin position="125"/>
        <end position="138"/>
    </location>
</feature>